<dbReference type="EMBL" id="CAJOBC010005485">
    <property type="protein sequence ID" value="CAF3865304.1"/>
    <property type="molecule type" value="Genomic_DNA"/>
</dbReference>
<dbReference type="OrthoDB" id="775972at2759"/>
<dbReference type="EMBL" id="CAJOBA010007755">
    <property type="protein sequence ID" value="CAF3811430.1"/>
    <property type="molecule type" value="Genomic_DNA"/>
</dbReference>
<gene>
    <name evidence="2" type="ORF">GPM918_LOCUS18712</name>
    <name evidence="1" type="ORF">OVA965_LOCUS16593</name>
    <name evidence="4" type="ORF">SRO942_LOCUS18709</name>
    <name evidence="3" type="ORF">TMI583_LOCUS16605</name>
</gene>
<dbReference type="Proteomes" id="UP000663829">
    <property type="component" value="Unassembled WGS sequence"/>
</dbReference>
<dbReference type="Proteomes" id="UP000682733">
    <property type="component" value="Unassembled WGS sequence"/>
</dbReference>
<dbReference type="EMBL" id="CAJNOK010007742">
    <property type="protein sequence ID" value="CAF1043243.1"/>
    <property type="molecule type" value="Genomic_DNA"/>
</dbReference>
<accession>A0A814P3N4</accession>
<evidence type="ECO:0000313" key="2">
    <source>
        <dbReference type="EMBL" id="CAF1100315.1"/>
    </source>
</evidence>
<dbReference type="InterPro" id="IPR036397">
    <property type="entry name" value="RNaseH_sf"/>
</dbReference>
<comment type="caution">
    <text evidence="2">The sequence shown here is derived from an EMBL/GenBank/DDBJ whole genome shotgun (WGS) entry which is preliminary data.</text>
</comment>
<organism evidence="2 5">
    <name type="scientific">Didymodactylos carnosus</name>
    <dbReference type="NCBI Taxonomy" id="1234261"/>
    <lineage>
        <taxon>Eukaryota</taxon>
        <taxon>Metazoa</taxon>
        <taxon>Spiralia</taxon>
        <taxon>Gnathifera</taxon>
        <taxon>Rotifera</taxon>
        <taxon>Eurotatoria</taxon>
        <taxon>Bdelloidea</taxon>
        <taxon>Philodinida</taxon>
        <taxon>Philodinidae</taxon>
        <taxon>Didymodactylos</taxon>
    </lineage>
</organism>
<sequence>MDVKIAALSNDRKNDWNEHLPFVTFDYNASIHSIAGQMSFELMFERSPVDYFDHQDPNISLAQGPERLQKLYKYLANLTDQVKSNVVQHQKIYKLRYDKNRSNPSFKIGQLVLIKLTDTQHKFDIRYEGPF</sequence>
<protein>
    <submittedName>
        <fullName evidence="2">Uncharacterized protein</fullName>
    </submittedName>
</protein>
<evidence type="ECO:0000313" key="5">
    <source>
        <dbReference type="Proteomes" id="UP000663829"/>
    </source>
</evidence>
<evidence type="ECO:0000313" key="3">
    <source>
        <dbReference type="EMBL" id="CAF3811430.1"/>
    </source>
</evidence>
<name>A0A814P3N4_9BILA</name>
<dbReference type="EMBL" id="CAJNOQ010005485">
    <property type="protein sequence ID" value="CAF1100315.1"/>
    <property type="molecule type" value="Genomic_DNA"/>
</dbReference>
<dbReference type="AlphaFoldDB" id="A0A814P3N4"/>
<reference evidence="2" key="1">
    <citation type="submission" date="2021-02" db="EMBL/GenBank/DDBJ databases">
        <authorList>
            <person name="Nowell W R."/>
        </authorList>
    </citation>
    <scope>NUCLEOTIDE SEQUENCE</scope>
</reference>
<keyword evidence="5" id="KW-1185">Reference proteome</keyword>
<evidence type="ECO:0000313" key="1">
    <source>
        <dbReference type="EMBL" id="CAF1043243.1"/>
    </source>
</evidence>
<dbReference type="Proteomes" id="UP000677228">
    <property type="component" value="Unassembled WGS sequence"/>
</dbReference>
<proteinExistence type="predicted"/>
<dbReference type="Gene3D" id="3.30.420.10">
    <property type="entry name" value="Ribonuclease H-like superfamily/Ribonuclease H"/>
    <property type="match status" value="1"/>
</dbReference>
<dbReference type="GO" id="GO:0003676">
    <property type="term" value="F:nucleic acid binding"/>
    <property type="evidence" value="ECO:0007669"/>
    <property type="project" value="InterPro"/>
</dbReference>
<dbReference type="Proteomes" id="UP000681722">
    <property type="component" value="Unassembled WGS sequence"/>
</dbReference>
<evidence type="ECO:0000313" key="4">
    <source>
        <dbReference type="EMBL" id="CAF3865304.1"/>
    </source>
</evidence>